<evidence type="ECO:0000313" key="10">
    <source>
        <dbReference type="Proteomes" id="UP000273143"/>
    </source>
</evidence>
<dbReference type="KEGG" id="emo:DM558_01735"/>
<comment type="function">
    <text evidence="7">Chaperone involved in the correct folding and assembly of outer membrane proteins. Recognizes specific patterns of aromatic residues and the orientation of their side chains, which are found more frequently in integral outer membrane proteins. May act in both early periplasmic and late outer membrane-associated steps of protein maturation.</text>
</comment>
<proteinExistence type="inferred from homology"/>
<keyword evidence="2 7" id="KW-0677">Repeat</keyword>
<keyword evidence="4 7" id="KW-0697">Rotamase</keyword>
<protein>
    <recommendedName>
        <fullName evidence="7">Chaperone SurA</fullName>
    </recommendedName>
    <alternativeName>
        <fullName evidence="7">Peptidyl-prolyl cis-trans isomerase SurA</fullName>
        <shortName evidence="7">PPIase SurA</shortName>
        <ecNumber evidence="7">5.2.1.8</ecNumber>
    </alternativeName>
    <alternativeName>
        <fullName evidence="7">Rotamase SurA</fullName>
    </alternativeName>
</protein>
<comment type="domain">
    <text evidence="7">The PPIase activity resides only in the second parvulin domain. The N-terminal region and the C-terminal tail are necessary and sufficient for the chaperone activity of SurA. The PPIase activity is dispensable for SurA to function as a chaperone. The N-terminal region and the C-terminal tail are also required for porin recognition.</text>
</comment>
<dbReference type="PANTHER" id="PTHR47637">
    <property type="entry name" value="CHAPERONE SURA"/>
    <property type="match status" value="1"/>
</dbReference>
<dbReference type="GO" id="GO:0003755">
    <property type="term" value="F:peptidyl-prolyl cis-trans isomerase activity"/>
    <property type="evidence" value="ECO:0007669"/>
    <property type="project" value="UniProtKB-UniRule"/>
</dbReference>
<dbReference type="Pfam" id="PF09312">
    <property type="entry name" value="SurA_N"/>
    <property type="match status" value="1"/>
</dbReference>
<dbReference type="InterPro" id="IPR000297">
    <property type="entry name" value="PPIase_PpiC"/>
</dbReference>
<name>A0A3Q9JL86_9GAMM</name>
<sequence>MAVTLYSGVTYAQVKNLDRVVAIVDEDVIMQSQLDNRVKEVTATVSKRGGELPPHDVLVKQVLDRLILEDLQVQLARRYGIPADDDEVSAAVIEIAKNNGLTIPQFQMALRKEGLTMNELRTQIRRDMLISRVRQRALSEKIHITDQEVQNFLNSEMGKLQLSEEYYLASILVPVRQGSSYVDVKKAEDKVLAIYKQLQNGADFHRLAMSASGGDRAIDGGDIGWRKAAQLPPPFDQMINGMKVGDFTQPVSTPGGLIILKVMDKRGGSKVLQDEISVRHILLKPTPLRSEAETQKAIERLSQRLSNGEDFAQLAKKFSDDPGSAQRGGSLNWIEPNALVPEFRQVMESTPVGEISKPFQSRYGWHILQVEGRRSTDNTAEYRKQQAMNALYERKYEQELPIWLQQLRDDAYVEIKL</sequence>
<dbReference type="InterPro" id="IPR050280">
    <property type="entry name" value="OMP_Chaperone_SurA"/>
</dbReference>
<evidence type="ECO:0000256" key="5">
    <source>
        <dbReference type="ARBA" id="ARBA00023186"/>
    </source>
</evidence>
<dbReference type="Pfam" id="PF00639">
    <property type="entry name" value="Rotamase"/>
    <property type="match status" value="2"/>
</dbReference>
<evidence type="ECO:0000256" key="7">
    <source>
        <dbReference type="HAMAP-Rule" id="MF_01183"/>
    </source>
</evidence>
<keyword evidence="1 7" id="KW-0732">Signal</keyword>
<dbReference type="AlphaFoldDB" id="A0A3Q9JL86"/>
<dbReference type="Gene3D" id="1.10.4030.10">
    <property type="entry name" value="Porin chaperone SurA, peptide-binding domain"/>
    <property type="match status" value="1"/>
</dbReference>
<dbReference type="InterPro" id="IPR046357">
    <property type="entry name" value="PPIase_dom_sf"/>
</dbReference>
<keyword evidence="3 7" id="KW-0574">Periplasm</keyword>
<dbReference type="GO" id="GO:0043165">
    <property type="term" value="P:Gram-negative-bacterium-type cell outer membrane assembly"/>
    <property type="evidence" value="ECO:0007669"/>
    <property type="project" value="InterPro"/>
</dbReference>
<dbReference type="SUPFAM" id="SSF54534">
    <property type="entry name" value="FKBP-like"/>
    <property type="match status" value="2"/>
</dbReference>
<evidence type="ECO:0000256" key="3">
    <source>
        <dbReference type="ARBA" id="ARBA00022764"/>
    </source>
</evidence>
<dbReference type="InterPro" id="IPR023034">
    <property type="entry name" value="PPIase_SurA"/>
</dbReference>
<dbReference type="SUPFAM" id="SSF109998">
    <property type="entry name" value="Triger factor/SurA peptide-binding domain-like"/>
    <property type="match status" value="1"/>
</dbReference>
<keyword evidence="6 7" id="KW-0413">Isomerase</keyword>
<dbReference type="EMBL" id="CP029822">
    <property type="protein sequence ID" value="AZS52141.1"/>
    <property type="molecule type" value="Genomic_DNA"/>
</dbReference>
<dbReference type="InterPro" id="IPR015391">
    <property type="entry name" value="SurA_N"/>
</dbReference>
<evidence type="ECO:0000313" key="9">
    <source>
        <dbReference type="EMBL" id="AZS52141.1"/>
    </source>
</evidence>
<comment type="catalytic activity">
    <reaction evidence="7">
        <text>[protein]-peptidylproline (omega=180) = [protein]-peptidylproline (omega=0)</text>
        <dbReference type="Rhea" id="RHEA:16237"/>
        <dbReference type="Rhea" id="RHEA-COMP:10747"/>
        <dbReference type="Rhea" id="RHEA-COMP:10748"/>
        <dbReference type="ChEBI" id="CHEBI:83833"/>
        <dbReference type="ChEBI" id="CHEBI:83834"/>
        <dbReference type="EC" id="5.2.1.8"/>
    </reaction>
</comment>
<reference evidence="10" key="1">
    <citation type="submission" date="2018-06" db="EMBL/GenBank/DDBJ databases">
        <title>Complete genome of Pseudomonas insecticola strain QZS01.</title>
        <authorList>
            <person name="Wang J."/>
            <person name="Su Q."/>
        </authorList>
    </citation>
    <scope>NUCLEOTIDE SEQUENCE [LARGE SCALE GENOMIC DNA]</scope>
    <source>
        <strain evidence="10">QZS01</strain>
    </source>
</reference>
<dbReference type="PROSITE" id="PS50198">
    <property type="entry name" value="PPIC_PPIASE_2"/>
    <property type="match status" value="2"/>
</dbReference>
<evidence type="ECO:0000256" key="1">
    <source>
        <dbReference type="ARBA" id="ARBA00022729"/>
    </source>
</evidence>
<feature type="domain" description="PpiC" evidence="8">
    <location>
        <begin position="163"/>
        <end position="264"/>
    </location>
</feature>
<dbReference type="EC" id="5.2.1.8" evidence="7"/>
<accession>A0A3Q9JL86</accession>
<dbReference type="GO" id="GO:0050821">
    <property type="term" value="P:protein stabilization"/>
    <property type="evidence" value="ECO:0007669"/>
    <property type="project" value="InterPro"/>
</dbReference>
<dbReference type="GO" id="GO:0006457">
    <property type="term" value="P:protein folding"/>
    <property type="evidence" value="ECO:0007669"/>
    <property type="project" value="UniProtKB-UniRule"/>
</dbReference>
<dbReference type="HAMAP" id="MF_01183">
    <property type="entry name" value="Chaperone_SurA"/>
    <property type="match status" value="1"/>
</dbReference>
<evidence type="ECO:0000256" key="2">
    <source>
        <dbReference type="ARBA" id="ARBA00022737"/>
    </source>
</evidence>
<dbReference type="GO" id="GO:0042277">
    <property type="term" value="F:peptide binding"/>
    <property type="evidence" value="ECO:0007669"/>
    <property type="project" value="InterPro"/>
</dbReference>
<feature type="domain" description="PpiC" evidence="8">
    <location>
        <begin position="273"/>
        <end position="372"/>
    </location>
</feature>
<dbReference type="GO" id="GO:0030288">
    <property type="term" value="C:outer membrane-bounded periplasmic space"/>
    <property type="evidence" value="ECO:0007669"/>
    <property type="project" value="InterPro"/>
</dbReference>
<dbReference type="PANTHER" id="PTHR47637:SF1">
    <property type="entry name" value="CHAPERONE SURA"/>
    <property type="match status" value="1"/>
</dbReference>
<keyword evidence="5 7" id="KW-0143">Chaperone</keyword>
<evidence type="ECO:0000256" key="6">
    <source>
        <dbReference type="ARBA" id="ARBA00023235"/>
    </source>
</evidence>
<comment type="subcellular location">
    <subcellularLocation>
        <location evidence="7">Periplasm</location>
    </subcellularLocation>
    <text evidence="7">Is capable of associating with the outer membrane.</text>
</comment>
<organism evidence="9 10">
    <name type="scientific">Entomomonas moraniae</name>
    <dbReference type="NCBI Taxonomy" id="2213226"/>
    <lineage>
        <taxon>Bacteria</taxon>
        <taxon>Pseudomonadati</taxon>
        <taxon>Pseudomonadota</taxon>
        <taxon>Gammaproteobacteria</taxon>
        <taxon>Pseudomonadales</taxon>
        <taxon>Pseudomonadaceae</taxon>
        <taxon>Entomomonas</taxon>
    </lineage>
</organism>
<dbReference type="Proteomes" id="UP000273143">
    <property type="component" value="Chromosome"/>
</dbReference>
<evidence type="ECO:0000256" key="4">
    <source>
        <dbReference type="ARBA" id="ARBA00023110"/>
    </source>
</evidence>
<dbReference type="Gene3D" id="3.10.50.40">
    <property type="match status" value="2"/>
</dbReference>
<dbReference type="GO" id="GO:0051082">
    <property type="term" value="F:unfolded protein binding"/>
    <property type="evidence" value="ECO:0007669"/>
    <property type="project" value="UniProtKB-UniRule"/>
</dbReference>
<gene>
    <name evidence="7" type="primary">surA</name>
    <name evidence="9" type="ORF">DM558_01735</name>
</gene>
<dbReference type="InterPro" id="IPR027304">
    <property type="entry name" value="Trigger_fact/SurA_dom_sf"/>
</dbReference>
<keyword evidence="10" id="KW-1185">Reference proteome</keyword>
<evidence type="ECO:0000259" key="8">
    <source>
        <dbReference type="PROSITE" id="PS50198"/>
    </source>
</evidence>